<evidence type="ECO:0000313" key="9">
    <source>
        <dbReference type="EMBL" id="QGS51561.1"/>
    </source>
</evidence>
<name>A0A6I6C9I6_9MOLU</name>
<organism evidence="9 10">
    <name type="scientific">Spiroplasma tabanidicola</name>
    <dbReference type="NCBI Taxonomy" id="324079"/>
    <lineage>
        <taxon>Bacteria</taxon>
        <taxon>Bacillati</taxon>
        <taxon>Mycoplasmatota</taxon>
        <taxon>Mollicutes</taxon>
        <taxon>Entomoplasmatales</taxon>
        <taxon>Spiroplasmataceae</taxon>
        <taxon>Spiroplasma</taxon>
    </lineage>
</organism>
<evidence type="ECO:0000256" key="7">
    <source>
        <dbReference type="SAM" id="Phobius"/>
    </source>
</evidence>
<dbReference type="GO" id="GO:0005886">
    <property type="term" value="C:plasma membrane"/>
    <property type="evidence" value="ECO:0007669"/>
    <property type="project" value="UniProtKB-SubCell"/>
</dbReference>
<evidence type="ECO:0000256" key="3">
    <source>
        <dbReference type="ARBA" id="ARBA00022692"/>
    </source>
</evidence>
<keyword evidence="4 7" id="KW-1133">Transmembrane helix</keyword>
<sequence length="1379" mass="158131">MNMRIQKPFFKNAFKNILKNKIQFITVIILIFISSLVFTMCYSATSRINKSYNEYSSQKESNLHDFVADFTSTSYISNEDNEDKINFKKLSDPLIRDNLVLTYIKNKLQDTNNSFVFDRVEARQFSLSTNKTLKVVILNPEQKVDKFVVEEGMDLNTWTTYSKATNNLSLKWAYIDRRFADYNNIKLNDIIRLQDDKFGSSILVKNSQNKDKDFDKTLKEHENEDISLWMNNTPYNELSWFQVVGFGSSADFVTPIVNSEKPLPNYKEEALVYVNPLNFGITYKYYETVFANNEFSLNNYGSTKIWYSDNQISNYETLKVISDADKEIYFVGKFANEKYKANSIEYLNNLIESFEVSKEIGLKSNYINALNENAKIFTKTGDSNYSMGARTSTFPFILIIFNVVSYVLIAIILGIGIVILIAQLKLQLEKAFGQMGVMISLGYKKIQLILSNSIYAFIIALVGGTIGYICGYFLQFLIITVFDKFFAIQIQQISFNLESFIISIFGIFAFLEFVTLITCIYMFNKNTVLEMINYEQRSATTRFNLFFKKLFIRRTKNFNSKFSGAILSSSVLKLFAVLVSMFVAATMTTASIIMPHVLKENQKYIYSGDEYDNKVTYYSPIYNDPVSFYKTYNPESTNKNYDSLDAKNLIDSYLKNNISSKFFNPSNDLGELNDMSYKNIDLDYLKSKDLYLQNNSQNSSDLLITSLTGSLWPDIYRYVKPSWLNNKKEFMDVLFNANNSRNAIEDLENMRLFYLKYKHTIGLNIRREGYFVKRTSLLTSLASDGGPNNDLISANEFASNSSIPISVNIEKDGSIMNDEVFQNSLYKFVNSSNYMSESVVICGPIYNWIVAYFRANLQQIFLQGIYTSLPSNIRDIMLKEFEKDNGSFNMSFGTTPFNQENEELGTYLNSELKNIDFKVYGINQNGLQKLYDNNSNDIKAKLVEKDSIIINETLAKKLKLKVGQTVDINHIIEYLEKDGQELGVDSWNTNKINAQDSEGYTSSKNIYKNSVLNSKKIGWTNSKMIQDDVDEQEKDLVYYSRIDLSSDSMVSPTSMSKQIKKGAIKKKVKKINKEYKVVGIANQYGVSKAWIDNETANEQAQYNKTKPLLFSLFIKEWSNPKSLVSGSEEQIFVNKLKEFNNTSTLFNSNYENFVNWTNSNQDFNKYLTLFNNEYPIFNYKNSNDKSFSDLSKGITTIQRYGDYTIFGLKGGKVNGANQTSYSAFSQSPIESVWQYDAAIEILSRIEKTLNSIIFTLLPIILIISFIVILLTINSVIAKNQKIIAMMKILGYSKVYISRLFIGIYIPPAILGSILGFVAGWFFLKLTLYNAITSILLPFNFYIWYLIVGGFGTFVLYLISVAISWNALRRVNMLIAVQGG</sequence>
<dbReference type="OrthoDB" id="393409at2"/>
<keyword evidence="3 7" id="KW-0812">Transmembrane</keyword>
<evidence type="ECO:0000256" key="5">
    <source>
        <dbReference type="ARBA" id="ARBA00023136"/>
    </source>
</evidence>
<feature type="transmembrane region" description="Helical" evidence="7">
    <location>
        <begin position="499"/>
        <end position="523"/>
    </location>
</feature>
<comment type="subcellular location">
    <subcellularLocation>
        <location evidence="1">Cell membrane</location>
        <topology evidence="1">Multi-pass membrane protein</topology>
    </subcellularLocation>
</comment>
<dbReference type="Pfam" id="PF02687">
    <property type="entry name" value="FtsX"/>
    <property type="match status" value="2"/>
</dbReference>
<dbReference type="EMBL" id="CP046276">
    <property type="protein sequence ID" value="QGS51561.1"/>
    <property type="molecule type" value="Genomic_DNA"/>
</dbReference>
<evidence type="ECO:0000313" key="10">
    <source>
        <dbReference type="Proteomes" id="UP000424468"/>
    </source>
</evidence>
<gene>
    <name evidence="9" type="ORF">STABA_v1c01940</name>
</gene>
<feature type="transmembrane region" description="Helical" evidence="7">
    <location>
        <begin position="454"/>
        <end position="479"/>
    </location>
</feature>
<proteinExistence type="inferred from homology"/>
<evidence type="ECO:0000256" key="4">
    <source>
        <dbReference type="ARBA" id="ARBA00022989"/>
    </source>
</evidence>
<dbReference type="PANTHER" id="PTHR30572">
    <property type="entry name" value="MEMBRANE COMPONENT OF TRANSPORTER-RELATED"/>
    <property type="match status" value="1"/>
</dbReference>
<keyword evidence="5 7" id="KW-0472">Membrane</keyword>
<feature type="transmembrane region" description="Helical" evidence="7">
    <location>
        <begin position="21"/>
        <end position="45"/>
    </location>
</feature>
<dbReference type="PANTHER" id="PTHR30572:SF4">
    <property type="entry name" value="ABC TRANSPORTER PERMEASE YTRF"/>
    <property type="match status" value="1"/>
</dbReference>
<comment type="similarity">
    <text evidence="6">Belongs to the ABC-4 integral membrane protein family.</text>
</comment>
<keyword evidence="10" id="KW-1185">Reference proteome</keyword>
<reference evidence="9 10" key="1">
    <citation type="submission" date="2019-11" db="EMBL/GenBank/DDBJ databases">
        <title>Complete genome sequence of Spiroplasma tabanidicola TAUS-1 (DSM 22603).</title>
        <authorList>
            <person name="Huang C.-T."/>
            <person name="Lin Y.-C."/>
            <person name="Kuo C.-H."/>
        </authorList>
    </citation>
    <scope>NUCLEOTIDE SEQUENCE [LARGE SCALE GENOMIC DNA]</scope>
    <source>
        <strain evidence="9 10">TAUS-1</strain>
    </source>
</reference>
<evidence type="ECO:0000256" key="1">
    <source>
        <dbReference type="ARBA" id="ARBA00004651"/>
    </source>
</evidence>
<dbReference type="KEGG" id="stab:STABA_v1c01940"/>
<dbReference type="GO" id="GO:0022857">
    <property type="term" value="F:transmembrane transporter activity"/>
    <property type="evidence" value="ECO:0007669"/>
    <property type="project" value="TreeGrafter"/>
</dbReference>
<feature type="transmembrane region" description="Helical" evidence="7">
    <location>
        <begin position="571"/>
        <end position="594"/>
    </location>
</feature>
<evidence type="ECO:0000256" key="2">
    <source>
        <dbReference type="ARBA" id="ARBA00022475"/>
    </source>
</evidence>
<accession>A0A6I6C9I6</accession>
<evidence type="ECO:0000256" key="6">
    <source>
        <dbReference type="ARBA" id="ARBA00038076"/>
    </source>
</evidence>
<feature type="transmembrane region" description="Helical" evidence="7">
    <location>
        <begin position="1252"/>
        <end position="1277"/>
    </location>
</feature>
<dbReference type="Proteomes" id="UP000424468">
    <property type="component" value="Chromosome"/>
</dbReference>
<feature type="transmembrane region" description="Helical" evidence="7">
    <location>
        <begin position="1298"/>
        <end position="1322"/>
    </location>
</feature>
<evidence type="ECO:0000259" key="8">
    <source>
        <dbReference type="Pfam" id="PF02687"/>
    </source>
</evidence>
<feature type="transmembrane region" description="Helical" evidence="7">
    <location>
        <begin position="396"/>
        <end position="422"/>
    </location>
</feature>
<feature type="domain" description="ABC3 transporter permease C-terminal" evidence="8">
    <location>
        <begin position="407"/>
        <end position="524"/>
    </location>
</feature>
<feature type="transmembrane region" description="Helical" evidence="7">
    <location>
        <begin position="1342"/>
        <end position="1364"/>
    </location>
</feature>
<feature type="domain" description="ABC3 transporter permease C-terminal" evidence="8">
    <location>
        <begin position="1259"/>
        <end position="1371"/>
    </location>
</feature>
<keyword evidence="2" id="KW-1003">Cell membrane</keyword>
<dbReference type="InterPro" id="IPR003838">
    <property type="entry name" value="ABC3_permease_C"/>
</dbReference>
<dbReference type="InterPro" id="IPR050250">
    <property type="entry name" value="Macrolide_Exporter_MacB"/>
</dbReference>
<protein>
    <submittedName>
        <fullName evidence="9">ABC transporter permease</fullName>
    </submittedName>
</protein>